<dbReference type="GO" id="GO:0006352">
    <property type="term" value="P:DNA-templated transcription initiation"/>
    <property type="evidence" value="ECO:0007669"/>
    <property type="project" value="InterPro"/>
</dbReference>
<dbReference type="GO" id="GO:0003677">
    <property type="term" value="F:DNA binding"/>
    <property type="evidence" value="ECO:0007669"/>
    <property type="project" value="InterPro"/>
</dbReference>
<evidence type="ECO:0000256" key="1">
    <source>
        <dbReference type="ARBA" id="ARBA00010641"/>
    </source>
</evidence>
<dbReference type="Gene3D" id="1.10.1740.10">
    <property type="match status" value="1"/>
</dbReference>
<dbReference type="InterPro" id="IPR013325">
    <property type="entry name" value="RNA_pol_sigma_r2"/>
</dbReference>
<keyword evidence="4" id="KW-0731">Sigma factor</keyword>
<dbReference type="Proteomes" id="UP000190797">
    <property type="component" value="Chromosome"/>
</dbReference>
<dbReference type="PANTHER" id="PTHR30173">
    <property type="entry name" value="SIGMA 19 FACTOR"/>
    <property type="match status" value="1"/>
</dbReference>
<comment type="subunit">
    <text evidence="2">Interacts transiently with the RNA polymerase catalytic core formed by RpoA, RpoB, RpoC and RpoZ (2 alpha, 1 beta, 1 beta' and 1 omega subunit) to form the RNA polymerase holoenzyme that can initiate transcription.</text>
</comment>
<evidence type="ECO:0000256" key="4">
    <source>
        <dbReference type="ARBA" id="ARBA00023082"/>
    </source>
</evidence>
<dbReference type="KEGG" id="noa:BKM31_07405"/>
<dbReference type="GO" id="GO:0016987">
    <property type="term" value="F:sigma factor activity"/>
    <property type="evidence" value="ECO:0007669"/>
    <property type="project" value="UniProtKB-KW"/>
</dbReference>
<keyword evidence="10" id="KW-1185">Reference proteome</keyword>
<evidence type="ECO:0000313" key="10">
    <source>
        <dbReference type="Proteomes" id="UP000190797"/>
    </source>
</evidence>
<dbReference type="PANTHER" id="PTHR30173:SF43">
    <property type="entry name" value="ECF RNA POLYMERASE SIGMA FACTOR SIGI-RELATED"/>
    <property type="match status" value="1"/>
</dbReference>
<dbReference type="InterPro" id="IPR052704">
    <property type="entry name" value="ECF_Sigma-70_Domain"/>
</dbReference>
<dbReference type="InterPro" id="IPR036388">
    <property type="entry name" value="WH-like_DNA-bd_sf"/>
</dbReference>
<dbReference type="SUPFAM" id="SSF88946">
    <property type="entry name" value="Sigma2 domain of RNA polymerase sigma factors"/>
    <property type="match status" value="1"/>
</dbReference>
<evidence type="ECO:0000313" key="9">
    <source>
        <dbReference type="EMBL" id="AQZ70203.1"/>
    </source>
</evidence>
<dbReference type="NCBIfam" id="NF007214">
    <property type="entry name" value="PRK09636.1"/>
    <property type="match status" value="1"/>
</dbReference>
<comment type="similarity">
    <text evidence="1">Belongs to the sigma-70 factor family. ECF subfamily.</text>
</comment>
<dbReference type="RefSeq" id="WP_080046563.1">
    <property type="nucleotide sequence ID" value="NZ_CP017717.1"/>
</dbReference>
<dbReference type="EMBL" id="CP017717">
    <property type="protein sequence ID" value="AQZ70203.1"/>
    <property type="molecule type" value="Genomic_DNA"/>
</dbReference>
<dbReference type="InterPro" id="IPR013249">
    <property type="entry name" value="RNA_pol_sigma70_r4_t2"/>
</dbReference>
<dbReference type="InterPro" id="IPR007627">
    <property type="entry name" value="RNA_pol_sigma70_r2"/>
</dbReference>
<dbReference type="InterPro" id="IPR014284">
    <property type="entry name" value="RNA_pol_sigma-70_dom"/>
</dbReference>
<dbReference type="Pfam" id="PF12680">
    <property type="entry name" value="SnoaL_2"/>
    <property type="match status" value="1"/>
</dbReference>
<evidence type="ECO:0000259" key="7">
    <source>
        <dbReference type="Pfam" id="PF08281"/>
    </source>
</evidence>
<organism evidence="9 10">
    <name type="scientific">[Actinomadura] parvosata subsp. kistnae</name>
    <dbReference type="NCBI Taxonomy" id="1909395"/>
    <lineage>
        <taxon>Bacteria</taxon>
        <taxon>Bacillati</taxon>
        <taxon>Actinomycetota</taxon>
        <taxon>Actinomycetes</taxon>
        <taxon>Streptosporangiales</taxon>
        <taxon>Streptosporangiaceae</taxon>
        <taxon>Nonomuraea</taxon>
    </lineage>
</organism>
<dbReference type="SUPFAM" id="SSF88659">
    <property type="entry name" value="Sigma3 and sigma4 domains of RNA polymerase sigma factors"/>
    <property type="match status" value="1"/>
</dbReference>
<gene>
    <name evidence="9" type="ORF">BKM31_07405</name>
</gene>
<evidence type="ECO:0000256" key="2">
    <source>
        <dbReference type="ARBA" id="ARBA00011344"/>
    </source>
</evidence>
<evidence type="ECO:0000256" key="3">
    <source>
        <dbReference type="ARBA" id="ARBA00023015"/>
    </source>
</evidence>
<sequence length="292" mass="32247">MELSPRLREEWESHRPAVFGAAYRLLGSVAEAEDVVQDVWLRAAAASDDLERVVDLRAWLITVAARTSYNVLKSARVRREDYVGPWLPEPLLTGPDAAGPVLVDESVGTAMMVVMRELAPPERVAFVLHDVFGLPFEQIAEVLGKSVPATRKLASRARARVAAAREREPEAARGERERVVAAFRAASQAGDLARLVAVLHPDVVYVADGGGRTTAARVPVRGRDRLASMLAWIEGRRPAERIEPIEVGGQPALVTYRDGVPVWVDTFEIRDGRIVTIWRVVNPDKLRHLSHL</sequence>
<dbReference type="OrthoDB" id="3672769at2"/>
<dbReference type="Gene3D" id="3.10.450.50">
    <property type="match status" value="1"/>
</dbReference>
<evidence type="ECO:0000259" key="6">
    <source>
        <dbReference type="Pfam" id="PF04542"/>
    </source>
</evidence>
<dbReference type="InterPro" id="IPR037401">
    <property type="entry name" value="SnoaL-like"/>
</dbReference>
<keyword evidence="3" id="KW-0805">Transcription regulation</keyword>
<accession>A0A1V0AJ39</accession>
<dbReference type="STRING" id="1909395.BKM31_07405"/>
<keyword evidence="5" id="KW-0804">Transcription</keyword>
<feature type="domain" description="RNA polymerase sigma factor 70 region 4 type 2" evidence="7">
    <location>
        <begin position="113"/>
        <end position="160"/>
    </location>
</feature>
<dbReference type="InterPro" id="IPR032710">
    <property type="entry name" value="NTF2-like_dom_sf"/>
</dbReference>
<dbReference type="Pfam" id="PF04542">
    <property type="entry name" value="Sigma70_r2"/>
    <property type="match status" value="1"/>
</dbReference>
<dbReference type="AlphaFoldDB" id="A0A1V0AJ39"/>
<dbReference type="InterPro" id="IPR013324">
    <property type="entry name" value="RNA_pol_sigma_r3/r4-like"/>
</dbReference>
<feature type="domain" description="RNA polymerase sigma-70 region 2" evidence="6">
    <location>
        <begin position="12"/>
        <end position="76"/>
    </location>
</feature>
<feature type="domain" description="SnoaL-like" evidence="8">
    <location>
        <begin position="180"/>
        <end position="275"/>
    </location>
</feature>
<reference evidence="10" key="1">
    <citation type="journal article" date="2017" name="Med. Chem. Commun.">
        <title>Nonomuraea sp. ATCC 55076 harbours the largest actinomycete chromosome to date and the kistamicin biosynthetic gene cluster.</title>
        <authorList>
            <person name="Nazari B."/>
            <person name="Forneris C.C."/>
            <person name="Gibson M.I."/>
            <person name="Moon K."/>
            <person name="Schramma K.R."/>
            <person name="Seyedsayamdost M.R."/>
        </authorList>
    </citation>
    <scope>NUCLEOTIDE SEQUENCE [LARGE SCALE GENOMIC DNA]</scope>
    <source>
        <strain evidence="10">ATCC 55076</strain>
    </source>
</reference>
<dbReference type="Pfam" id="PF08281">
    <property type="entry name" value="Sigma70_r4_2"/>
    <property type="match status" value="1"/>
</dbReference>
<evidence type="ECO:0000256" key="5">
    <source>
        <dbReference type="ARBA" id="ARBA00023163"/>
    </source>
</evidence>
<dbReference type="Gene3D" id="1.10.10.10">
    <property type="entry name" value="Winged helix-like DNA-binding domain superfamily/Winged helix DNA-binding domain"/>
    <property type="match status" value="1"/>
</dbReference>
<protein>
    <submittedName>
        <fullName evidence="9">RNA polymerase subunit sigma-24</fullName>
    </submittedName>
</protein>
<evidence type="ECO:0000259" key="8">
    <source>
        <dbReference type="Pfam" id="PF12680"/>
    </source>
</evidence>
<proteinExistence type="inferred from homology"/>
<name>A0A1V0AJ39_9ACTN</name>
<dbReference type="SUPFAM" id="SSF54427">
    <property type="entry name" value="NTF2-like"/>
    <property type="match status" value="1"/>
</dbReference>
<dbReference type="NCBIfam" id="TIGR02937">
    <property type="entry name" value="sigma70-ECF"/>
    <property type="match status" value="1"/>
</dbReference>